<evidence type="ECO:0000313" key="2">
    <source>
        <dbReference type="Proteomes" id="UP000547879"/>
    </source>
</evidence>
<dbReference type="RefSeq" id="WP_183996447.1">
    <property type="nucleotide sequence ID" value="NZ_BMHW01000009.1"/>
</dbReference>
<protein>
    <submittedName>
        <fullName evidence="1">Uncharacterized protein</fullName>
    </submittedName>
</protein>
<comment type="caution">
    <text evidence="1">The sequence shown here is derived from an EMBL/GenBank/DDBJ whole genome shotgun (WGS) entry which is preliminary data.</text>
</comment>
<name>A0A7W9YB46_9HYPH</name>
<dbReference type="Proteomes" id="UP000547879">
    <property type="component" value="Unassembled WGS sequence"/>
</dbReference>
<proteinExistence type="predicted"/>
<evidence type="ECO:0000313" key="1">
    <source>
        <dbReference type="EMBL" id="MBB6165304.1"/>
    </source>
</evidence>
<gene>
    <name evidence="1" type="ORF">HNQ72_005150</name>
</gene>
<dbReference type="EMBL" id="JACHEG010000008">
    <property type="protein sequence ID" value="MBB6165304.1"/>
    <property type="molecule type" value="Genomic_DNA"/>
</dbReference>
<accession>A0A7W9YB46</accession>
<keyword evidence="2" id="KW-1185">Reference proteome</keyword>
<sequence length="282" mass="30246">MFEALSKFRGERGFSGAALKLAAQAATSAVGNVTSARAAIDAAMATFPAGIPDIDNADIRYALAEAQNVYQDLKVLRGRVDASLTMAVSDRPAGLDQEVLSFGSKALKTFDDTSVLLESRIRTLDQVLSGLIQVRTYAWNSRNNGGTASVSISGALSEKRALTDEERSFVNSYDAVTKSSWAAVGGLIKHESTSPSLKAMYAQGQSAYFKGSFAARREKLVKGLLAGPSTVFDIDDWQTTSNNALGNLAAVATYAMMNSTLRRRTLRTPPPSRPLQCQASFW</sequence>
<dbReference type="AlphaFoldDB" id="A0A7W9YB46"/>
<organism evidence="1 2">
    <name type="scientific">Rhizobium wenxiniae</name>
    <dbReference type="NCBI Taxonomy" id="1737357"/>
    <lineage>
        <taxon>Bacteria</taxon>
        <taxon>Pseudomonadati</taxon>
        <taxon>Pseudomonadota</taxon>
        <taxon>Alphaproteobacteria</taxon>
        <taxon>Hyphomicrobiales</taxon>
        <taxon>Rhizobiaceae</taxon>
        <taxon>Rhizobium/Agrobacterium group</taxon>
        <taxon>Rhizobium</taxon>
    </lineage>
</organism>
<reference evidence="1 2" key="1">
    <citation type="submission" date="2020-08" db="EMBL/GenBank/DDBJ databases">
        <title>Genomic Encyclopedia of Type Strains, Phase IV (KMG-IV): sequencing the most valuable type-strain genomes for metagenomic binning, comparative biology and taxonomic classification.</title>
        <authorList>
            <person name="Goeker M."/>
        </authorList>
    </citation>
    <scope>NUCLEOTIDE SEQUENCE [LARGE SCALE GENOMIC DNA]</scope>
    <source>
        <strain evidence="1 2">DSM 100734</strain>
    </source>
</reference>